<dbReference type="InterPro" id="IPR036105">
    <property type="entry name" value="DiNase_FeMo-co_biosyn_sf"/>
</dbReference>
<protein>
    <submittedName>
        <fullName evidence="2">Dinitrogenase iron-molybdenum cofactor biosynthesis protein</fullName>
    </submittedName>
</protein>
<evidence type="ECO:0000313" key="2">
    <source>
        <dbReference type="EMBL" id="ABB38179.1"/>
    </source>
</evidence>
<keyword evidence="3" id="KW-1185">Reference proteome</keyword>
<proteinExistence type="predicted"/>
<dbReference type="EMBL" id="CP000112">
    <property type="protein sequence ID" value="ABB38179.1"/>
    <property type="molecule type" value="Genomic_DNA"/>
</dbReference>
<name>Q312G7_OLEA2</name>
<dbReference type="Pfam" id="PF02579">
    <property type="entry name" value="Nitro_FeMo-Co"/>
    <property type="match status" value="1"/>
</dbReference>
<dbReference type="PANTHER" id="PTHR42983:SF1">
    <property type="entry name" value="IRON-MOLYBDENUM PROTEIN"/>
    <property type="match status" value="1"/>
</dbReference>
<organism evidence="2 3">
    <name type="scientific">Oleidesulfovibrio alaskensis (strain ATCC BAA-1058 / DSM 17464 / G20)</name>
    <name type="common">Desulfovibrio alaskensis</name>
    <dbReference type="NCBI Taxonomy" id="207559"/>
    <lineage>
        <taxon>Bacteria</taxon>
        <taxon>Pseudomonadati</taxon>
        <taxon>Thermodesulfobacteriota</taxon>
        <taxon>Desulfovibrionia</taxon>
        <taxon>Desulfovibrionales</taxon>
        <taxon>Desulfovibrionaceae</taxon>
        <taxon>Oleidesulfovibrio</taxon>
    </lineage>
</organism>
<feature type="domain" description="Dinitrogenase iron-molybdenum cofactor biosynthesis" evidence="1">
    <location>
        <begin position="13"/>
        <end position="102"/>
    </location>
</feature>
<dbReference type="Proteomes" id="UP000002710">
    <property type="component" value="Chromosome"/>
</dbReference>
<gene>
    <name evidence="2" type="ordered locus">Dde_1380</name>
</gene>
<dbReference type="Gene3D" id="3.30.420.130">
    <property type="entry name" value="Dinitrogenase iron-molybdenum cofactor biosynthesis domain"/>
    <property type="match status" value="1"/>
</dbReference>
<dbReference type="HOGENOM" id="CLU_104194_0_0_7"/>
<dbReference type="AlphaFoldDB" id="Q312G7"/>
<dbReference type="eggNOG" id="COG1433">
    <property type="taxonomic scope" value="Bacteria"/>
</dbReference>
<sequence>MLIAVAADGKTLDARVEPVFGRADYFLLVSTEDMDCKAVENPFRDDLEKAGRRMAALLHEYGAVAVLCGECGPKARLGLAEAGIRVGIGFGGSVRGAVERFLSLEETVAGGS</sequence>
<dbReference type="SUPFAM" id="SSF53146">
    <property type="entry name" value="Nitrogenase accessory factor-like"/>
    <property type="match status" value="1"/>
</dbReference>
<reference evidence="2 3" key="1">
    <citation type="journal article" date="2011" name="J. Bacteriol.">
        <title>Complete genome sequence and updated annotation of Desulfovibrio alaskensis G20.</title>
        <authorList>
            <person name="Hauser L.J."/>
            <person name="Land M.L."/>
            <person name="Brown S.D."/>
            <person name="Larimer F."/>
            <person name="Keller K.L."/>
            <person name="Rapp-Giles B.J."/>
            <person name="Price M.N."/>
            <person name="Lin M."/>
            <person name="Bruce D.C."/>
            <person name="Detter J.C."/>
            <person name="Tapia R."/>
            <person name="Han C.S."/>
            <person name="Goodwin L.A."/>
            <person name="Cheng J.F."/>
            <person name="Pitluck S."/>
            <person name="Copeland A."/>
            <person name="Lucas S."/>
            <person name="Nolan M."/>
            <person name="Lapidus A.L."/>
            <person name="Palumbo A.V."/>
            <person name="Wall J.D."/>
        </authorList>
    </citation>
    <scope>NUCLEOTIDE SEQUENCE [LARGE SCALE GENOMIC DNA]</scope>
    <source>
        <strain evidence="3">ATCC BAA 1058 / DSM 17464 / G20</strain>
    </source>
</reference>
<dbReference type="InterPro" id="IPR033913">
    <property type="entry name" value="MTH1175_dom"/>
</dbReference>
<dbReference type="CDD" id="cd00851">
    <property type="entry name" value="MTH1175"/>
    <property type="match status" value="1"/>
</dbReference>
<accession>Q312G7</accession>
<dbReference type="InterPro" id="IPR003731">
    <property type="entry name" value="Di-Nase_FeMo-co_biosynth"/>
</dbReference>
<evidence type="ECO:0000313" key="3">
    <source>
        <dbReference type="Proteomes" id="UP000002710"/>
    </source>
</evidence>
<dbReference type="STRING" id="207559.Dde_1380"/>
<dbReference type="PANTHER" id="PTHR42983">
    <property type="entry name" value="DINITROGENASE IRON-MOLYBDENUM COFACTOR PROTEIN-RELATED"/>
    <property type="match status" value="1"/>
</dbReference>
<dbReference type="KEGG" id="dde:Dde_1380"/>
<evidence type="ECO:0000259" key="1">
    <source>
        <dbReference type="Pfam" id="PF02579"/>
    </source>
</evidence>
<dbReference type="RefSeq" id="WP_011367355.1">
    <property type="nucleotide sequence ID" value="NC_007519.1"/>
</dbReference>